<dbReference type="STRING" id="561180.BIFGAL_03663"/>
<dbReference type="Pfam" id="PF00132">
    <property type="entry name" value="Hexapep"/>
    <property type="match status" value="1"/>
</dbReference>
<keyword evidence="5" id="KW-1185">Reference proteome</keyword>
<dbReference type="Proteomes" id="UP000029074">
    <property type="component" value="Unassembled WGS sequence"/>
</dbReference>
<dbReference type="CDD" id="cd03357">
    <property type="entry name" value="LbH_MAT_GAT"/>
    <property type="match status" value="1"/>
</dbReference>
<dbReference type="AlphaFoldDB" id="D1NUY5"/>
<evidence type="ECO:0000313" key="5">
    <source>
        <dbReference type="Proteomes" id="UP000029074"/>
    </source>
</evidence>
<dbReference type="PANTHER" id="PTHR43017:SF1">
    <property type="entry name" value="ACETYLTRANSFERASE YJL218W-RELATED"/>
    <property type="match status" value="1"/>
</dbReference>
<comment type="caution">
    <text evidence="2">The sequence shown here is derived from an EMBL/GenBank/DDBJ whole genome shotgun (WGS) entry which is preliminary data.</text>
</comment>
<evidence type="ECO:0000313" key="2">
    <source>
        <dbReference type="EMBL" id="EFA22636.1"/>
    </source>
</evidence>
<dbReference type="OrthoDB" id="2643438at2"/>
<evidence type="ECO:0000313" key="3">
    <source>
        <dbReference type="EMBL" id="KFI59607.1"/>
    </source>
</evidence>
<sequence length="206" mass="22554">MDARVEEALRNYPDDDDLRRLFEGEPTQYRKSMTLPRHVAEAARMCSRINAVYYDNPDEAYRLFHEFVPGAGEGVQFTPRFEIEYGMALTIGRGTFLNKDFMICGGGLVTIGEDCLIGPRCTINTPNHALDVHNRLDGWEHALPVVIGNNVWFGSNVTVCPGASVGDNTIIGAGSVVVGDIPANTIAAGNPCNIIRPLPEIDPFFA</sequence>
<dbReference type="Pfam" id="PF14602">
    <property type="entry name" value="Hexapep_2"/>
    <property type="match status" value="1"/>
</dbReference>
<dbReference type="eggNOG" id="COG0110">
    <property type="taxonomic scope" value="Bacteria"/>
</dbReference>
<comment type="similarity">
    <text evidence="1">Belongs to the transferase hexapeptide repeat family.</text>
</comment>
<name>D1NUY5_9BIFI</name>
<dbReference type="EC" id="2.3.1.-" evidence="1"/>
<evidence type="ECO:0000256" key="1">
    <source>
        <dbReference type="RuleBase" id="RU367021"/>
    </source>
</evidence>
<accession>D1NUY5</accession>
<keyword evidence="1 2" id="KW-0808">Transferase</keyword>
<keyword evidence="1 3" id="KW-0012">Acyltransferase</keyword>
<dbReference type="EMBL" id="JGYW01000002">
    <property type="protein sequence ID" value="KFI59607.1"/>
    <property type="molecule type" value="Genomic_DNA"/>
</dbReference>
<dbReference type="GO" id="GO:0008870">
    <property type="term" value="F:galactoside O-acetyltransferase activity"/>
    <property type="evidence" value="ECO:0007669"/>
    <property type="project" value="TreeGrafter"/>
</dbReference>
<proteinExistence type="inferred from homology"/>
<dbReference type="Proteomes" id="UP000003656">
    <property type="component" value="Unassembled WGS sequence"/>
</dbReference>
<reference evidence="2 4" key="1">
    <citation type="submission" date="2009-11" db="EMBL/GenBank/DDBJ databases">
        <authorList>
            <person name="Weinstock G."/>
            <person name="Sodergren E."/>
            <person name="Clifton S."/>
            <person name="Fulton L."/>
            <person name="Fulton B."/>
            <person name="Courtney L."/>
            <person name="Fronick C."/>
            <person name="Harrison M."/>
            <person name="Strong C."/>
            <person name="Farmer C."/>
            <person name="Delahaunty K."/>
            <person name="Markovic C."/>
            <person name="Hall O."/>
            <person name="Minx P."/>
            <person name="Tomlinson C."/>
            <person name="Mitreva M."/>
            <person name="Nelson J."/>
            <person name="Hou S."/>
            <person name="Wollam A."/>
            <person name="Pepin K.H."/>
            <person name="Johnson M."/>
            <person name="Bhonagiri V."/>
            <person name="Nash W.E."/>
            <person name="Warren W."/>
            <person name="Chinwalla A."/>
            <person name="Mardis E.R."/>
            <person name="Wilson R.K."/>
        </authorList>
    </citation>
    <scope>NUCLEOTIDE SEQUENCE [LARGE SCALE GENOMIC DNA]</scope>
    <source>
        <strain evidence="2 4">DSM 20093</strain>
    </source>
</reference>
<dbReference type="Gene3D" id="2.160.10.10">
    <property type="entry name" value="Hexapeptide repeat proteins"/>
    <property type="match status" value="1"/>
</dbReference>
<dbReference type="InterPro" id="IPR011004">
    <property type="entry name" value="Trimer_LpxA-like_sf"/>
</dbReference>
<reference evidence="3 5" key="2">
    <citation type="submission" date="2014-03" db="EMBL/GenBank/DDBJ databases">
        <title>Genomics of Bifidobacteria.</title>
        <authorList>
            <person name="Ventura M."/>
            <person name="Milani C."/>
            <person name="Lugli G.A."/>
        </authorList>
    </citation>
    <scope>NUCLEOTIDE SEQUENCE [LARGE SCALE GENOMIC DNA]</scope>
    <source>
        <strain evidence="3 5">LMG 11596</strain>
    </source>
</reference>
<dbReference type="InterPro" id="IPR001451">
    <property type="entry name" value="Hexapep"/>
</dbReference>
<protein>
    <recommendedName>
        <fullName evidence="1">Acetyltransferase</fullName>
        <ecNumber evidence="1">2.3.1.-</ecNumber>
    </recommendedName>
</protein>
<dbReference type="PANTHER" id="PTHR43017">
    <property type="entry name" value="GALACTOSIDE O-ACETYLTRANSFERASE"/>
    <property type="match status" value="1"/>
</dbReference>
<organism evidence="2 4">
    <name type="scientific">Bifidobacterium gallicum DSM 20093 = LMG 11596</name>
    <dbReference type="NCBI Taxonomy" id="561180"/>
    <lineage>
        <taxon>Bacteria</taxon>
        <taxon>Bacillati</taxon>
        <taxon>Actinomycetota</taxon>
        <taxon>Actinomycetes</taxon>
        <taxon>Bifidobacteriales</taxon>
        <taxon>Bifidobacteriaceae</taxon>
        <taxon>Bifidobacterium</taxon>
    </lineage>
</organism>
<dbReference type="EMBL" id="ABXB03000003">
    <property type="protein sequence ID" value="EFA22636.1"/>
    <property type="molecule type" value="Genomic_DNA"/>
</dbReference>
<dbReference type="InterPro" id="IPR039369">
    <property type="entry name" value="LacA-like"/>
</dbReference>
<evidence type="ECO:0000313" key="4">
    <source>
        <dbReference type="Proteomes" id="UP000003656"/>
    </source>
</evidence>
<gene>
    <name evidence="3" type="ORF">BGLCM_0274</name>
    <name evidence="2" type="ORF">BIFGAL_03663</name>
</gene>
<dbReference type="SUPFAM" id="SSF51161">
    <property type="entry name" value="Trimeric LpxA-like enzymes"/>
    <property type="match status" value="1"/>
</dbReference>
<dbReference type="RefSeq" id="WP_006295112.1">
    <property type="nucleotide sequence ID" value="NZ_ABXB03000003.1"/>
</dbReference>